<sequence length="220" mass="24927">MATRKEAATTAKTKVKRKAKVSAAISKRELKLEEGQWETKRGRPYKFDPDLAIEKMEAAINDYVEGKLKYYELIQKDSEGKKMDILGVAFPTITRMALLCGVDEQTFTDNCTAKNEDGSIKNKQLFGAYKRFKDLGKTMLVEGGLVGMYDSRLVQFLGNVNYDLVPKQQVESTVEVKSMDKVYEELDAILASGQEETRLMQERAEMEERKALLDAENEEA</sequence>
<proteinExistence type="predicted"/>
<dbReference type="AlphaFoldDB" id="A0A0F5ENL6"/>
<protein>
    <submittedName>
        <fullName evidence="1">Uncharacterized protein</fullName>
    </submittedName>
</protein>
<gene>
    <name evidence="1" type="ORF">NCTC11296_03012</name>
</gene>
<dbReference type="Proteomes" id="UP000254465">
    <property type="component" value="Unassembled WGS sequence"/>
</dbReference>
<dbReference type="GeneID" id="66255392"/>
<dbReference type="KEGG" id="apag:EIA51_07765"/>
<evidence type="ECO:0000313" key="1">
    <source>
        <dbReference type="EMBL" id="STO91883.1"/>
    </source>
</evidence>
<reference evidence="1 2" key="1">
    <citation type="submission" date="2018-06" db="EMBL/GenBank/DDBJ databases">
        <authorList>
            <consortium name="Pathogen Informatics"/>
            <person name="Doyle S."/>
        </authorList>
    </citation>
    <scope>NUCLEOTIDE SEQUENCE [LARGE SCALE GENOMIC DNA]</scope>
    <source>
        <strain evidence="1 2">NCTC11296</strain>
    </source>
</reference>
<accession>A0A0F5ENL6</accession>
<dbReference type="EMBL" id="UGHK01000003">
    <property type="protein sequence ID" value="STO91883.1"/>
    <property type="molecule type" value="Genomic_DNA"/>
</dbReference>
<organism evidence="1 2">
    <name type="scientific">Avibacterium paragallinarum</name>
    <name type="common">Haemophilus gallinarum</name>
    <dbReference type="NCBI Taxonomy" id="728"/>
    <lineage>
        <taxon>Bacteria</taxon>
        <taxon>Pseudomonadati</taxon>
        <taxon>Pseudomonadota</taxon>
        <taxon>Gammaproteobacteria</taxon>
        <taxon>Pasteurellales</taxon>
        <taxon>Pasteurellaceae</taxon>
        <taxon>Avibacterium</taxon>
    </lineage>
</organism>
<name>A0A0F5ENL6_AVIPA</name>
<evidence type="ECO:0000313" key="2">
    <source>
        <dbReference type="Proteomes" id="UP000254465"/>
    </source>
</evidence>
<dbReference type="RefSeq" id="WP_017807426.1">
    <property type="nucleotide sequence ID" value="NZ_CP034110.1"/>
</dbReference>